<feature type="transmembrane region" description="Helical" evidence="1">
    <location>
        <begin position="252"/>
        <end position="273"/>
    </location>
</feature>
<proteinExistence type="predicted"/>
<name>A0A077LV28_9MICO</name>
<keyword evidence="3" id="KW-1185">Reference proteome</keyword>
<gene>
    <name evidence="2" type="ORF">BN12_10012</name>
</gene>
<evidence type="ECO:0000256" key="1">
    <source>
        <dbReference type="SAM" id="Phobius"/>
    </source>
</evidence>
<keyword evidence="1" id="KW-0812">Transmembrane</keyword>
<dbReference type="STRING" id="1194083.BN12_10012"/>
<feature type="transmembrane region" description="Helical" evidence="1">
    <location>
        <begin position="212"/>
        <end position="232"/>
    </location>
</feature>
<keyword evidence="1" id="KW-1133">Transmembrane helix</keyword>
<evidence type="ECO:0000313" key="3">
    <source>
        <dbReference type="Proteomes" id="UP000035721"/>
    </source>
</evidence>
<sequence>MVDSSRTGATAYRPRRLGLADRSRPYRVVLASRMRSQRSYRLNFGIDLFSSFVVGFVELAEVWLLFHNAPVIGGMDFRQILLVFGIGDLSWSLASLVFGHVDNLATYLRLGTLDVFYLRPQPLLLQLVTSDISLRRLTRAAVGLGALVVGLRANDIAWSPTHVALLLMTLVSAAITYAGTYVWAAGVQFFVVAGSELTNSVVYGGRYAATQVAAVWSAPLTVLFGYVFPMAMTAYVPTLVLLGLPAPAGLPAWLGWCTPVFAVWMWVFGLVMWRSGVRHYQGGGG</sequence>
<reference evidence="2 3" key="1">
    <citation type="journal article" date="2013" name="ISME J.">
        <title>A metabolic model for members of the genus Tetrasphaera involved in enhanced biological phosphorus removal.</title>
        <authorList>
            <person name="Kristiansen R."/>
            <person name="Nguyen H.T.T."/>
            <person name="Saunders A.M."/>
            <person name="Nielsen J.L."/>
            <person name="Wimmer R."/>
            <person name="Le V.Q."/>
            <person name="McIlroy S.J."/>
            <person name="Petrovski S."/>
            <person name="Seviour R.J."/>
            <person name="Calteau A."/>
            <person name="Nielsen K.L."/>
            <person name="Nielsen P.H."/>
        </authorList>
    </citation>
    <scope>NUCLEOTIDE SEQUENCE [LARGE SCALE GENOMIC DNA]</scope>
    <source>
        <strain evidence="2 3">T1-X7</strain>
    </source>
</reference>
<dbReference type="PANTHER" id="PTHR36833:SF1">
    <property type="entry name" value="INTEGRAL MEMBRANE TRANSPORT PROTEIN"/>
    <property type="match status" value="1"/>
</dbReference>
<accession>A0A077LV28</accession>
<feature type="transmembrane region" description="Helical" evidence="1">
    <location>
        <begin position="42"/>
        <end position="66"/>
    </location>
</feature>
<dbReference type="PANTHER" id="PTHR36833">
    <property type="entry name" value="SLR0610 PROTEIN-RELATED"/>
    <property type="match status" value="1"/>
</dbReference>
<protein>
    <recommendedName>
        <fullName evidence="4">ABC transporter permease</fullName>
    </recommendedName>
</protein>
<dbReference type="RefSeq" id="WP_048549503.1">
    <property type="nucleotide sequence ID" value="NZ_HF570958.1"/>
</dbReference>
<evidence type="ECO:0000313" key="2">
    <source>
        <dbReference type="EMBL" id="CCH75865.1"/>
    </source>
</evidence>
<evidence type="ECO:0008006" key="4">
    <source>
        <dbReference type="Google" id="ProtNLM"/>
    </source>
</evidence>
<dbReference type="AlphaFoldDB" id="A0A077LV28"/>
<feature type="transmembrane region" description="Helical" evidence="1">
    <location>
        <begin position="78"/>
        <end position="99"/>
    </location>
</feature>
<feature type="transmembrane region" description="Helical" evidence="1">
    <location>
        <begin position="165"/>
        <end position="191"/>
    </location>
</feature>
<comment type="caution">
    <text evidence="2">The sequence shown here is derived from an EMBL/GenBank/DDBJ whole genome shotgun (WGS) entry which is preliminary data.</text>
</comment>
<organism evidence="2 3">
    <name type="scientific">Nostocoides japonicum T1-X7</name>
    <dbReference type="NCBI Taxonomy" id="1194083"/>
    <lineage>
        <taxon>Bacteria</taxon>
        <taxon>Bacillati</taxon>
        <taxon>Actinomycetota</taxon>
        <taxon>Actinomycetes</taxon>
        <taxon>Micrococcales</taxon>
        <taxon>Intrasporangiaceae</taxon>
        <taxon>Nostocoides</taxon>
    </lineage>
</organism>
<dbReference type="Pfam" id="PF06182">
    <property type="entry name" value="ABC2_membrane_6"/>
    <property type="match status" value="1"/>
</dbReference>
<dbReference type="EMBL" id="CAJB01000001">
    <property type="protein sequence ID" value="CCH75865.1"/>
    <property type="molecule type" value="Genomic_DNA"/>
</dbReference>
<dbReference type="Proteomes" id="UP000035721">
    <property type="component" value="Unassembled WGS sequence"/>
</dbReference>
<keyword evidence="1" id="KW-0472">Membrane</keyword>
<dbReference type="InterPro" id="IPR010390">
    <property type="entry name" value="ABC-2_transporter-like"/>
</dbReference>